<name>A0AAD9JFU8_9ANNE</name>
<protein>
    <submittedName>
        <fullName evidence="1">Uncharacterized protein</fullName>
    </submittedName>
</protein>
<proteinExistence type="predicted"/>
<evidence type="ECO:0000313" key="2">
    <source>
        <dbReference type="Proteomes" id="UP001208570"/>
    </source>
</evidence>
<dbReference type="AlphaFoldDB" id="A0AAD9JFU8"/>
<sequence length="31" mass="3535">VVSASALVLLLFYSKIYIRVCDLFGKFRSLI</sequence>
<comment type="caution">
    <text evidence="1">The sequence shown here is derived from an EMBL/GenBank/DDBJ whole genome shotgun (WGS) entry which is preliminary data.</text>
</comment>
<keyword evidence="2" id="KW-1185">Reference proteome</keyword>
<feature type="non-terminal residue" evidence="1">
    <location>
        <position position="1"/>
    </location>
</feature>
<organism evidence="1 2">
    <name type="scientific">Paralvinella palmiformis</name>
    <dbReference type="NCBI Taxonomy" id="53620"/>
    <lineage>
        <taxon>Eukaryota</taxon>
        <taxon>Metazoa</taxon>
        <taxon>Spiralia</taxon>
        <taxon>Lophotrochozoa</taxon>
        <taxon>Annelida</taxon>
        <taxon>Polychaeta</taxon>
        <taxon>Sedentaria</taxon>
        <taxon>Canalipalpata</taxon>
        <taxon>Terebellida</taxon>
        <taxon>Terebelliformia</taxon>
        <taxon>Alvinellidae</taxon>
        <taxon>Paralvinella</taxon>
    </lineage>
</organism>
<accession>A0AAD9JFU8</accession>
<reference evidence="1" key="1">
    <citation type="journal article" date="2023" name="Mol. Biol. Evol.">
        <title>Third-Generation Sequencing Reveals the Adaptive Role of the Epigenome in Three Deep-Sea Polychaetes.</title>
        <authorList>
            <person name="Perez M."/>
            <person name="Aroh O."/>
            <person name="Sun Y."/>
            <person name="Lan Y."/>
            <person name="Juniper S.K."/>
            <person name="Young C.R."/>
            <person name="Angers B."/>
            <person name="Qian P.Y."/>
        </authorList>
    </citation>
    <scope>NUCLEOTIDE SEQUENCE</scope>
    <source>
        <strain evidence="1">P08H-3</strain>
    </source>
</reference>
<dbReference type="EMBL" id="JAODUP010000338">
    <property type="protein sequence ID" value="KAK2152159.1"/>
    <property type="molecule type" value="Genomic_DNA"/>
</dbReference>
<gene>
    <name evidence="1" type="ORF">LSH36_338g04010</name>
</gene>
<dbReference type="Proteomes" id="UP001208570">
    <property type="component" value="Unassembled WGS sequence"/>
</dbReference>
<evidence type="ECO:0000313" key="1">
    <source>
        <dbReference type="EMBL" id="KAK2152159.1"/>
    </source>
</evidence>